<evidence type="ECO:0000313" key="2">
    <source>
        <dbReference type="Proteomes" id="UP000799779"/>
    </source>
</evidence>
<dbReference type="Proteomes" id="UP000799779">
    <property type="component" value="Unassembled WGS sequence"/>
</dbReference>
<dbReference type="EMBL" id="ML977603">
    <property type="protein sequence ID" value="KAF1998572.1"/>
    <property type="molecule type" value="Genomic_DNA"/>
</dbReference>
<proteinExistence type="predicted"/>
<accession>A0A6A5WA62</accession>
<organism evidence="1 2">
    <name type="scientific">Amniculicola lignicola CBS 123094</name>
    <dbReference type="NCBI Taxonomy" id="1392246"/>
    <lineage>
        <taxon>Eukaryota</taxon>
        <taxon>Fungi</taxon>
        <taxon>Dikarya</taxon>
        <taxon>Ascomycota</taxon>
        <taxon>Pezizomycotina</taxon>
        <taxon>Dothideomycetes</taxon>
        <taxon>Pleosporomycetidae</taxon>
        <taxon>Pleosporales</taxon>
        <taxon>Amniculicolaceae</taxon>
        <taxon>Amniculicola</taxon>
    </lineage>
</organism>
<gene>
    <name evidence="1" type="ORF">P154DRAFT_621692</name>
</gene>
<sequence length="254" mass="27896">MGKGQKEPIYSPIDANDDIAATKIFEAAFEQGKKEPSNKVHDGAKIVLSALFVPTLFDDSIRDAASSAAFPGGMFTKRDGFKIARYAPHAAAYAYGLDQCKLYMTAEECATGYPIPDNFILAIEYEMAYIHLHVLGTFPLDYMFTLERDRFNWTLGETSGLSIREHVGTEACRRELRSFVEDFVTESAPNYRDHIVAILSMGEASTAAISELEEIAHGVVGKGVAKVYSSIDPALAASYGAALYAWESALNQFY</sequence>
<dbReference type="AlphaFoldDB" id="A0A6A5WA62"/>
<reference evidence="1" key="1">
    <citation type="journal article" date="2020" name="Stud. Mycol.">
        <title>101 Dothideomycetes genomes: a test case for predicting lifestyles and emergence of pathogens.</title>
        <authorList>
            <person name="Haridas S."/>
            <person name="Albert R."/>
            <person name="Binder M."/>
            <person name="Bloem J."/>
            <person name="Labutti K."/>
            <person name="Salamov A."/>
            <person name="Andreopoulos B."/>
            <person name="Baker S."/>
            <person name="Barry K."/>
            <person name="Bills G."/>
            <person name="Bluhm B."/>
            <person name="Cannon C."/>
            <person name="Castanera R."/>
            <person name="Culley D."/>
            <person name="Daum C."/>
            <person name="Ezra D."/>
            <person name="Gonzalez J."/>
            <person name="Henrissat B."/>
            <person name="Kuo A."/>
            <person name="Liang C."/>
            <person name="Lipzen A."/>
            <person name="Lutzoni F."/>
            <person name="Magnuson J."/>
            <person name="Mondo S."/>
            <person name="Nolan M."/>
            <person name="Ohm R."/>
            <person name="Pangilinan J."/>
            <person name="Park H.-J."/>
            <person name="Ramirez L."/>
            <person name="Alfaro M."/>
            <person name="Sun H."/>
            <person name="Tritt A."/>
            <person name="Yoshinaga Y."/>
            <person name="Zwiers L.-H."/>
            <person name="Turgeon B."/>
            <person name="Goodwin S."/>
            <person name="Spatafora J."/>
            <person name="Crous P."/>
            <person name="Grigoriev I."/>
        </authorList>
    </citation>
    <scope>NUCLEOTIDE SEQUENCE</scope>
    <source>
        <strain evidence="1">CBS 123094</strain>
    </source>
</reference>
<evidence type="ECO:0000313" key="1">
    <source>
        <dbReference type="EMBL" id="KAF1998572.1"/>
    </source>
</evidence>
<name>A0A6A5WA62_9PLEO</name>
<protein>
    <submittedName>
        <fullName evidence="1">Uncharacterized protein</fullName>
    </submittedName>
</protein>
<keyword evidence="2" id="KW-1185">Reference proteome</keyword>